<dbReference type="InParanoid" id="A0A165C4Z8"/>
<evidence type="ECO:0000256" key="5">
    <source>
        <dbReference type="ARBA" id="ARBA00022927"/>
    </source>
</evidence>
<evidence type="ECO:0000256" key="3">
    <source>
        <dbReference type="ARBA" id="ARBA00020983"/>
    </source>
</evidence>
<reference evidence="9 10" key="1">
    <citation type="journal article" date="2016" name="Mol. Biol. Evol.">
        <title>Comparative Genomics of Early-Diverging Mushroom-Forming Fungi Provides Insights into the Origins of Lignocellulose Decay Capabilities.</title>
        <authorList>
            <person name="Nagy L.G."/>
            <person name="Riley R."/>
            <person name="Tritt A."/>
            <person name="Adam C."/>
            <person name="Daum C."/>
            <person name="Floudas D."/>
            <person name="Sun H."/>
            <person name="Yadav J.S."/>
            <person name="Pangilinan J."/>
            <person name="Larsson K.H."/>
            <person name="Matsuura K."/>
            <person name="Barry K."/>
            <person name="Labutti K."/>
            <person name="Kuo R."/>
            <person name="Ohm R.A."/>
            <person name="Bhattacharya S.S."/>
            <person name="Shirouzu T."/>
            <person name="Yoshinaga Y."/>
            <person name="Martin F.M."/>
            <person name="Grigoriev I.V."/>
            <person name="Hibbett D.S."/>
        </authorList>
    </citation>
    <scope>NUCLEOTIDE SEQUENCE [LARGE SCALE GENOMIC DNA]</scope>
    <source>
        <strain evidence="9 10">93-53</strain>
    </source>
</reference>
<sequence length="328" mass="36698">MLDFSVRNHNYADVLLLAHRSNSISRCFPSNPLVQCVKAECDARVEAMLGQLLRMHSEQAKLRPLFCVVGFLHKMDIPFKTIEIAKKAAESTRRRREISKENLLSLLRGPPHIPDPSLPTSLLTQLVYCANSFARVGVDLRALLALIFIDAVWSGVVPKRKLRRPLNAGLKGWVMQGERYERVSSQLSNICCQTFSVFVASTSLASPPLPTKAKLNTVISGPPDDHPPTLVSYPALAQSAKMHSYRPQQPPYACSRRSARRPLSAAEQYLNGGGEEEQKHLEVVRAAGTAYVEVFVPFLRRALVEVYGVVMKDKEIPMEKELRVTLER</sequence>
<keyword evidence="6" id="KW-0333">Golgi apparatus</keyword>
<evidence type="ECO:0000256" key="7">
    <source>
        <dbReference type="ARBA" id="ARBA00023136"/>
    </source>
</evidence>
<evidence type="ECO:0000256" key="2">
    <source>
        <dbReference type="ARBA" id="ARBA00006419"/>
    </source>
</evidence>
<dbReference type="GO" id="GO:0017119">
    <property type="term" value="C:Golgi transport complex"/>
    <property type="evidence" value="ECO:0007669"/>
    <property type="project" value="InterPro"/>
</dbReference>
<organism evidence="9 10">
    <name type="scientific">Laetiporus sulphureus 93-53</name>
    <dbReference type="NCBI Taxonomy" id="1314785"/>
    <lineage>
        <taxon>Eukaryota</taxon>
        <taxon>Fungi</taxon>
        <taxon>Dikarya</taxon>
        <taxon>Basidiomycota</taxon>
        <taxon>Agaricomycotina</taxon>
        <taxon>Agaricomycetes</taxon>
        <taxon>Polyporales</taxon>
        <taxon>Laetiporus</taxon>
    </lineage>
</organism>
<dbReference type="InterPro" id="IPR007255">
    <property type="entry name" value="COG8"/>
</dbReference>
<dbReference type="Proteomes" id="UP000076871">
    <property type="component" value="Unassembled WGS sequence"/>
</dbReference>
<dbReference type="AlphaFoldDB" id="A0A165C4Z8"/>
<evidence type="ECO:0000313" key="10">
    <source>
        <dbReference type="Proteomes" id="UP000076871"/>
    </source>
</evidence>
<keyword evidence="10" id="KW-1185">Reference proteome</keyword>
<gene>
    <name evidence="9" type="ORF">LAESUDRAFT_762976</name>
</gene>
<dbReference type="Pfam" id="PF04124">
    <property type="entry name" value="Dor1"/>
    <property type="match status" value="2"/>
</dbReference>
<dbReference type="GO" id="GO:0000139">
    <property type="term" value="C:Golgi membrane"/>
    <property type="evidence" value="ECO:0007669"/>
    <property type="project" value="UniProtKB-SubCell"/>
</dbReference>
<name>A0A165C4Z8_9APHY</name>
<dbReference type="GO" id="GO:0006891">
    <property type="term" value="P:intra-Golgi vesicle-mediated transport"/>
    <property type="evidence" value="ECO:0007669"/>
    <property type="project" value="TreeGrafter"/>
</dbReference>
<evidence type="ECO:0000256" key="6">
    <source>
        <dbReference type="ARBA" id="ARBA00023034"/>
    </source>
</evidence>
<evidence type="ECO:0000256" key="1">
    <source>
        <dbReference type="ARBA" id="ARBA00004395"/>
    </source>
</evidence>
<dbReference type="RefSeq" id="XP_040759954.1">
    <property type="nucleotide sequence ID" value="XM_040913179.1"/>
</dbReference>
<dbReference type="GeneID" id="63830207"/>
<evidence type="ECO:0000313" key="9">
    <source>
        <dbReference type="EMBL" id="KZT02214.1"/>
    </source>
</evidence>
<dbReference type="FunCoup" id="A0A165C4Z8">
    <property type="interactions" value="48"/>
</dbReference>
<dbReference type="PANTHER" id="PTHR21311">
    <property type="entry name" value="CONSERVED OLIGOMERIC GOLGI COMPLEX COMPONENT 8"/>
    <property type="match status" value="1"/>
</dbReference>
<keyword evidence="5" id="KW-0653">Protein transport</keyword>
<accession>A0A165C4Z8</accession>
<dbReference type="STRING" id="1314785.A0A165C4Z8"/>
<evidence type="ECO:0000256" key="4">
    <source>
        <dbReference type="ARBA" id="ARBA00022448"/>
    </source>
</evidence>
<comment type="subcellular location">
    <subcellularLocation>
        <location evidence="1">Golgi apparatus membrane</location>
        <topology evidence="1">Peripheral membrane protein</topology>
    </subcellularLocation>
</comment>
<dbReference type="OrthoDB" id="1661054at2759"/>
<dbReference type="PANTHER" id="PTHR21311:SF0">
    <property type="entry name" value="CONSERVED OLIGOMERIC GOLGI COMPLEX SUBUNIT 8"/>
    <property type="match status" value="1"/>
</dbReference>
<protein>
    <recommendedName>
        <fullName evidence="3">Conserved oligomeric Golgi complex subunit 8</fullName>
    </recommendedName>
    <alternativeName>
        <fullName evidence="8">Component of oligomeric Golgi complex 8</fullName>
    </alternativeName>
</protein>
<comment type="similarity">
    <text evidence="2">Belongs to the COG8 family.</text>
</comment>
<keyword evidence="4" id="KW-0813">Transport</keyword>
<proteinExistence type="inferred from homology"/>
<keyword evidence="7" id="KW-0472">Membrane</keyword>
<dbReference type="EMBL" id="KV427654">
    <property type="protein sequence ID" value="KZT02214.1"/>
    <property type="molecule type" value="Genomic_DNA"/>
</dbReference>
<dbReference type="GO" id="GO:0015031">
    <property type="term" value="P:protein transport"/>
    <property type="evidence" value="ECO:0007669"/>
    <property type="project" value="UniProtKB-KW"/>
</dbReference>
<evidence type="ECO:0000256" key="8">
    <source>
        <dbReference type="ARBA" id="ARBA00031347"/>
    </source>
</evidence>